<keyword evidence="5" id="KW-1185">Reference proteome</keyword>
<dbReference type="PANTHER" id="PTHR10133">
    <property type="entry name" value="DNA POLYMERASE I"/>
    <property type="match status" value="1"/>
</dbReference>
<sequence length="91" mass="10449">YLLAIQNQLAQEKNRYNIHLAFIAAQGNSLIVSDYGQLELTILILLANCKNMLNASKTGEDFHLRTVIKMYPYIHEVVEKGQVLLEWHPQP</sequence>
<evidence type="ECO:0000313" key="4">
    <source>
        <dbReference type="EMBL" id="OIT36704.1"/>
    </source>
</evidence>
<gene>
    <name evidence="3" type="primary">POLIA_1</name>
    <name evidence="4" type="synonym">POLIA_0</name>
    <name evidence="4" type="ORF">A4A49_55999</name>
    <name evidence="3" type="ORF">A4A49_60987</name>
</gene>
<dbReference type="AlphaFoldDB" id="A0A1J6I256"/>
<dbReference type="InterPro" id="IPR043502">
    <property type="entry name" value="DNA/RNA_pol_sf"/>
</dbReference>
<dbReference type="GO" id="GO:0003887">
    <property type="term" value="F:DNA-directed DNA polymerase activity"/>
    <property type="evidence" value="ECO:0007669"/>
    <property type="project" value="InterPro"/>
</dbReference>
<evidence type="ECO:0000256" key="1">
    <source>
        <dbReference type="ARBA" id="ARBA00022705"/>
    </source>
</evidence>
<feature type="non-terminal residue" evidence="3">
    <location>
        <position position="1"/>
    </location>
</feature>
<evidence type="ECO:0000259" key="2">
    <source>
        <dbReference type="Pfam" id="PF00476"/>
    </source>
</evidence>
<evidence type="ECO:0000313" key="3">
    <source>
        <dbReference type="EMBL" id="OIS98603.1"/>
    </source>
</evidence>
<dbReference type="Gramene" id="OIS98603">
    <property type="protein sequence ID" value="OIS98603"/>
    <property type="gene ID" value="A4A49_60987"/>
</dbReference>
<dbReference type="Gene3D" id="1.10.150.20">
    <property type="entry name" value="5' to 3' exonuclease, C-terminal subdomain"/>
    <property type="match status" value="1"/>
</dbReference>
<dbReference type="Proteomes" id="UP000187609">
    <property type="component" value="Unassembled WGS sequence"/>
</dbReference>
<proteinExistence type="predicted"/>
<dbReference type="GO" id="GO:0006302">
    <property type="term" value="P:double-strand break repair"/>
    <property type="evidence" value="ECO:0007669"/>
    <property type="project" value="TreeGrafter"/>
</dbReference>
<protein>
    <submittedName>
        <fullName evidence="3">Dna polymerase i a, chloroplasticmitochondrial</fullName>
    </submittedName>
</protein>
<dbReference type="Gene3D" id="3.30.70.370">
    <property type="match status" value="1"/>
</dbReference>
<dbReference type="SUPFAM" id="SSF56672">
    <property type="entry name" value="DNA/RNA polymerases"/>
    <property type="match status" value="1"/>
</dbReference>
<dbReference type="STRING" id="49451.A0A1J6I256"/>
<dbReference type="Pfam" id="PF00476">
    <property type="entry name" value="DNA_pol_A"/>
    <property type="match status" value="1"/>
</dbReference>
<dbReference type="EMBL" id="MJEQ01037191">
    <property type="protein sequence ID" value="OIS98603.1"/>
    <property type="molecule type" value="Genomic_DNA"/>
</dbReference>
<evidence type="ECO:0000313" key="5">
    <source>
        <dbReference type="Proteomes" id="UP000187609"/>
    </source>
</evidence>
<dbReference type="InterPro" id="IPR001098">
    <property type="entry name" value="DNA-dir_DNA_pol_A_palm_dom"/>
</dbReference>
<dbReference type="InterPro" id="IPR002298">
    <property type="entry name" value="DNA_polymerase_A"/>
</dbReference>
<reference evidence="3 5" key="1">
    <citation type="submission" date="2016-11" db="EMBL/GenBank/DDBJ databases">
        <title>The genome of Nicotiana attenuata.</title>
        <authorList>
            <person name="Xu S."/>
            <person name="Brockmoeller T."/>
            <person name="Gaquerel E."/>
            <person name="Navarro A."/>
            <person name="Kuhl H."/>
            <person name="Gase K."/>
            <person name="Ling Z."/>
            <person name="Zhou W."/>
            <person name="Kreitzer C."/>
            <person name="Stanke M."/>
            <person name="Tang H."/>
            <person name="Lyons E."/>
            <person name="Pandey P."/>
            <person name="Pandey S.P."/>
            <person name="Timmermann B."/>
            <person name="Baldwin I.T."/>
        </authorList>
    </citation>
    <scope>NUCLEOTIDE SEQUENCE [LARGE SCALE GENOMIC DNA]</scope>
    <source>
        <strain evidence="5">cv. UT</strain>
        <strain evidence="3">UT</strain>
        <tissue evidence="3">Leaves</tissue>
    </source>
</reference>
<dbReference type="SMR" id="A0A1J6I256"/>
<dbReference type="EMBL" id="MJEQ01000401">
    <property type="protein sequence ID" value="OIT36704.1"/>
    <property type="molecule type" value="Genomic_DNA"/>
</dbReference>
<name>A0A1J6I256_NICAT</name>
<organism evidence="3 5">
    <name type="scientific">Nicotiana attenuata</name>
    <name type="common">Coyote tobacco</name>
    <dbReference type="NCBI Taxonomy" id="49451"/>
    <lineage>
        <taxon>Eukaryota</taxon>
        <taxon>Viridiplantae</taxon>
        <taxon>Streptophyta</taxon>
        <taxon>Embryophyta</taxon>
        <taxon>Tracheophyta</taxon>
        <taxon>Spermatophyta</taxon>
        <taxon>Magnoliopsida</taxon>
        <taxon>eudicotyledons</taxon>
        <taxon>Gunneridae</taxon>
        <taxon>Pentapetalae</taxon>
        <taxon>asterids</taxon>
        <taxon>lamiids</taxon>
        <taxon>Solanales</taxon>
        <taxon>Solanaceae</taxon>
        <taxon>Nicotianoideae</taxon>
        <taxon>Nicotianeae</taxon>
        <taxon>Nicotiana</taxon>
    </lineage>
</organism>
<feature type="non-terminal residue" evidence="3">
    <location>
        <position position="91"/>
    </location>
</feature>
<dbReference type="GO" id="GO:0006261">
    <property type="term" value="P:DNA-templated DNA replication"/>
    <property type="evidence" value="ECO:0007669"/>
    <property type="project" value="InterPro"/>
</dbReference>
<dbReference type="Gramene" id="OIT36704">
    <property type="protein sequence ID" value="OIT36704"/>
    <property type="gene ID" value="A4A49_55999"/>
</dbReference>
<accession>A0A1J6I256</accession>
<feature type="domain" description="DNA-directed DNA polymerase family A palm" evidence="2">
    <location>
        <begin position="6"/>
        <end position="77"/>
    </location>
</feature>
<comment type="caution">
    <text evidence="3">The sequence shown here is derived from an EMBL/GenBank/DDBJ whole genome shotgun (WGS) entry which is preliminary data.</text>
</comment>
<dbReference type="GO" id="GO:0003677">
    <property type="term" value="F:DNA binding"/>
    <property type="evidence" value="ECO:0007669"/>
    <property type="project" value="InterPro"/>
</dbReference>
<dbReference type="PANTHER" id="PTHR10133:SF27">
    <property type="entry name" value="DNA POLYMERASE NU"/>
    <property type="match status" value="1"/>
</dbReference>
<keyword evidence="1" id="KW-0235">DNA replication</keyword>